<gene>
    <name evidence="4" type="ORF">QO012_000842</name>
</gene>
<evidence type="ECO:0000259" key="3">
    <source>
        <dbReference type="PROSITE" id="PS50110"/>
    </source>
</evidence>
<dbReference type="EMBL" id="JAUSVP010000002">
    <property type="protein sequence ID" value="MDQ0446353.1"/>
    <property type="molecule type" value="Genomic_DNA"/>
</dbReference>
<dbReference type="PANTHER" id="PTHR44591">
    <property type="entry name" value="STRESS RESPONSE REGULATOR PROTEIN 1"/>
    <property type="match status" value="1"/>
</dbReference>
<dbReference type="InterPro" id="IPR011006">
    <property type="entry name" value="CheY-like_superfamily"/>
</dbReference>
<dbReference type="RefSeq" id="WP_238204448.1">
    <property type="nucleotide sequence ID" value="NZ_BPQE01000017.1"/>
</dbReference>
<dbReference type="Proteomes" id="UP001231124">
    <property type="component" value="Unassembled WGS sequence"/>
</dbReference>
<keyword evidence="5" id="KW-1185">Reference proteome</keyword>
<accession>A0ABU0HX11</accession>
<evidence type="ECO:0000256" key="1">
    <source>
        <dbReference type="ARBA" id="ARBA00022553"/>
    </source>
</evidence>
<dbReference type="InterPro" id="IPR001789">
    <property type="entry name" value="Sig_transdc_resp-reg_receiver"/>
</dbReference>
<evidence type="ECO:0000313" key="4">
    <source>
        <dbReference type="EMBL" id="MDQ0446353.1"/>
    </source>
</evidence>
<dbReference type="Pfam" id="PF00072">
    <property type="entry name" value="Response_reg"/>
    <property type="match status" value="1"/>
</dbReference>
<dbReference type="SMART" id="SM00448">
    <property type="entry name" value="REC"/>
    <property type="match status" value="1"/>
</dbReference>
<evidence type="ECO:0000313" key="5">
    <source>
        <dbReference type="Proteomes" id="UP001231124"/>
    </source>
</evidence>
<sequence length="132" mass="14424">MPLAMTDAPDAKKALVVEDEMLFRLEVRDLLEAKGYAVVEAGNAAQALERLDGTVTLMITDVRMPGTMDGLALAREVIRRRSDVAVVVVSAQVTPRPEALPGHVPFVERPFIESRFHAAIDRAVSARTKSRS</sequence>
<dbReference type="PROSITE" id="PS50110">
    <property type="entry name" value="RESPONSE_REGULATORY"/>
    <property type="match status" value="1"/>
</dbReference>
<dbReference type="PANTHER" id="PTHR44591:SF21">
    <property type="entry name" value="TWO-COMPONENT RESPONSE REGULATOR"/>
    <property type="match status" value="1"/>
</dbReference>
<name>A0ABU0HX11_9HYPH</name>
<organism evidence="4 5">
    <name type="scientific">Methylobacterium aerolatum</name>
    <dbReference type="NCBI Taxonomy" id="418708"/>
    <lineage>
        <taxon>Bacteria</taxon>
        <taxon>Pseudomonadati</taxon>
        <taxon>Pseudomonadota</taxon>
        <taxon>Alphaproteobacteria</taxon>
        <taxon>Hyphomicrobiales</taxon>
        <taxon>Methylobacteriaceae</taxon>
        <taxon>Methylobacterium</taxon>
    </lineage>
</organism>
<dbReference type="InterPro" id="IPR050595">
    <property type="entry name" value="Bact_response_regulator"/>
</dbReference>
<comment type="caution">
    <text evidence="4">The sequence shown here is derived from an EMBL/GenBank/DDBJ whole genome shotgun (WGS) entry which is preliminary data.</text>
</comment>
<dbReference type="Gene3D" id="3.40.50.2300">
    <property type="match status" value="1"/>
</dbReference>
<proteinExistence type="predicted"/>
<feature type="domain" description="Response regulatory" evidence="3">
    <location>
        <begin position="13"/>
        <end position="124"/>
    </location>
</feature>
<evidence type="ECO:0000256" key="2">
    <source>
        <dbReference type="PROSITE-ProRule" id="PRU00169"/>
    </source>
</evidence>
<dbReference type="SUPFAM" id="SSF52172">
    <property type="entry name" value="CheY-like"/>
    <property type="match status" value="1"/>
</dbReference>
<dbReference type="CDD" id="cd00156">
    <property type="entry name" value="REC"/>
    <property type="match status" value="1"/>
</dbReference>
<protein>
    <submittedName>
        <fullName evidence="4">CheY-like chemotaxis protein</fullName>
    </submittedName>
</protein>
<reference evidence="4 5" key="1">
    <citation type="submission" date="2023-07" db="EMBL/GenBank/DDBJ databases">
        <title>Genomic Encyclopedia of Type Strains, Phase IV (KMG-IV): sequencing the most valuable type-strain genomes for metagenomic binning, comparative biology and taxonomic classification.</title>
        <authorList>
            <person name="Goeker M."/>
        </authorList>
    </citation>
    <scope>NUCLEOTIDE SEQUENCE [LARGE SCALE GENOMIC DNA]</scope>
    <source>
        <strain evidence="4 5">DSM 19013</strain>
    </source>
</reference>
<feature type="modified residue" description="4-aspartylphosphate" evidence="2">
    <location>
        <position position="61"/>
    </location>
</feature>
<keyword evidence="1 2" id="KW-0597">Phosphoprotein</keyword>